<protein>
    <submittedName>
        <fullName evidence="1">Sugar lactone lactonase YvrE</fullName>
    </submittedName>
</protein>
<sequence length="365" mass="37834">MSTASNAAPALARQPFFDAPDNFAPDEGQRTGRPAGTLAGSCVLAAAVLDAVADLAGDSGSEAALLAKSGAAKTLESRHDALWNALRTDFLSPRGDARPAYAGALGHGLLATPCGLQAGADGALWATSLGGEGLAVLPPDGGQGRLVPLPGSRPWGLFQAGGGALWVCDFARPRLLLVEADGTVARELAVELADERNGLRPILGAADPDSGWRTLFCILADASGKNRRLARLSLDGGGPEFEPCPLTQPSALAIRGGRLYVSSQNPAVILSRPMRGGEWSRFSSGLAPEYLTQFTFTPDGVWLAARGRLARLDANGRLERVVDAAALSGYPGSNFCGLAALALPDGPRLFAADNIHNLVHAFRLD</sequence>
<dbReference type="Gene3D" id="2.120.10.30">
    <property type="entry name" value="TolB, C-terminal domain"/>
    <property type="match status" value="1"/>
</dbReference>
<dbReference type="InterPro" id="IPR011042">
    <property type="entry name" value="6-blade_b-propeller_TolB-like"/>
</dbReference>
<gene>
    <name evidence="1" type="ORF">SAMN04488503_2791</name>
</gene>
<dbReference type="EMBL" id="FZOC01000006">
    <property type="protein sequence ID" value="SNS11204.1"/>
    <property type="molecule type" value="Genomic_DNA"/>
</dbReference>
<evidence type="ECO:0000313" key="1">
    <source>
        <dbReference type="EMBL" id="SNS11204.1"/>
    </source>
</evidence>
<reference evidence="1 2" key="1">
    <citation type="submission" date="2017-06" db="EMBL/GenBank/DDBJ databases">
        <authorList>
            <person name="Kim H.J."/>
            <person name="Triplett B.A."/>
        </authorList>
    </citation>
    <scope>NUCLEOTIDE SEQUENCE [LARGE SCALE GENOMIC DNA]</scope>
    <source>
        <strain evidence="1 2">DSM 13116</strain>
    </source>
</reference>
<keyword evidence="2" id="KW-1185">Reference proteome</keyword>
<dbReference type="SUPFAM" id="SSF63829">
    <property type="entry name" value="Calcium-dependent phosphotriesterase"/>
    <property type="match status" value="1"/>
</dbReference>
<evidence type="ECO:0000313" key="2">
    <source>
        <dbReference type="Proteomes" id="UP000198324"/>
    </source>
</evidence>
<dbReference type="Proteomes" id="UP000198324">
    <property type="component" value="Unassembled WGS sequence"/>
</dbReference>
<name>A0A239BVZ2_9BACT</name>
<dbReference type="AlphaFoldDB" id="A0A239BVZ2"/>
<dbReference type="RefSeq" id="WP_089274991.1">
    <property type="nucleotide sequence ID" value="NZ_FZOC01000006.1"/>
</dbReference>
<proteinExistence type="predicted"/>
<accession>A0A239BVZ2</accession>
<organism evidence="1 2">
    <name type="scientific">Humidesulfovibrio mexicanus</name>
    <dbReference type="NCBI Taxonomy" id="147047"/>
    <lineage>
        <taxon>Bacteria</taxon>
        <taxon>Pseudomonadati</taxon>
        <taxon>Thermodesulfobacteriota</taxon>
        <taxon>Desulfovibrionia</taxon>
        <taxon>Desulfovibrionales</taxon>
        <taxon>Desulfovibrionaceae</taxon>
        <taxon>Humidesulfovibrio</taxon>
    </lineage>
</organism>